<feature type="domain" description="BTB" evidence="3">
    <location>
        <begin position="29"/>
        <end position="94"/>
    </location>
</feature>
<evidence type="ECO:0000256" key="1">
    <source>
        <dbReference type="ARBA" id="ARBA00023242"/>
    </source>
</evidence>
<dbReference type="Gene3D" id="3.30.710.10">
    <property type="entry name" value="Potassium Channel Kv1.1, Chain A"/>
    <property type="match status" value="1"/>
</dbReference>
<dbReference type="PANTHER" id="PTHR23110">
    <property type="entry name" value="BTB DOMAIN TRANSCRIPTION FACTOR"/>
    <property type="match status" value="1"/>
</dbReference>
<evidence type="ECO:0000313" key="5">
    <source>
        <dbReference type="Proteomes" id="UP000499080"/>
    </source>
</evidence>
<feature type="compositionally biased region" description="Polar residues" evidence="2">
    <location>
        <begin position="123"/>
        <end position="133"/>
    </location>
</feature>
<sequence>MDHISLNSNNHNSNLVNSLDHFKAVNSFVDVSLVCEGHTVKAHKIILSAGSNVLHRLLLANPAKHPIIILAETKYDTLRMIIDFLYKGRIDVPRNDLKKLLAVAVTFEINELKRLCEENLNNQKDSEPNTDLCSKSSDLSESSPTKKRQRRQSSDSDILYDAIFPKREIIYSPCSLEQPEVCPLTDTLSAPAQTECARFHPQIADTRSLNKTSVESSTGNDLTAACIQNIQKKDASTECDIQPLKELESNLVPREVVFHFFRI</sequence>
<dbReference type="Proteomes" id="UP000499080">
    <property type="component" value="Unassembled WGS sequence"/>
</dbReference>
<comment type="caution">
    <text evidence="4">The sequence shown here is derived from an EMBL/GenBank/DDBJ whole genome shotgun (WGS) entry which is preliminary data.</text>
</comment>
<dbReference type="InterPro" id="IPR011333">
    <property type="entry name" value="SKP1/BTB/POZ_sf"/>
</dbReference>
<dbReference type="PROSITE" id="PS50097">
    <property type="entry name" value="BTB"/>
    <property type="match status" value="1"/>
</dbReference>
<keyword evidence="1" id="KW-0539">Nucleus</keyword>
<dbReference type="InterPro" id="IPR051095">
    <property type="entry name" value="Dros_DevTransReg"/>
</dbReference>
<dbReference type="EMBL" id="BGPR01036860">
    <property type="protein sequence ID" value="GBO12252.1"/>
    <property type="molecule type" value="Genomic_DNA"/>
</dbReference>
<protein>
    <submittedName>
        <fullName evidence="4">Protein bric-a-brac 2</fullName>
    </submittedName>
</protein>
<dbReference type="SMART" id="SM00225">
    <property type="entry name" value="BTB"/>
    <property type="match status" value="1"/>
</dbReference>
<proteinExistence type="predicted"/>
<accession>A0A4Y2UJ73</accession>
<dbReference type="OrthoDB" id="9978265at2759"/>
<dbReference type="GO" id="GO:0005634">
    <property type="term" value="C:nucleus"/>
    <property type="evidence" value="ECO:0007669"/>
    <property type="project" value="TreeGrafter"/>
</dbReference>
<dbReference type="AlphaFoldDB" id="A0A4Y2UJ73"/>
<name>A0A4Y2UJ73_ARAVE</name>
<dbReference type="PANTHER" id="PTHR23110:SF109">
    <property type="entry name" value="FI07618P-RELATED"/>
    <property type="match status" value="1"/>
</dbReference>
<evidence type="ECO:0000313" key="4">
    <source>
        <dbReference type="EMBL" id="GBO12252.1"/>
    </source>
</evidence>
<evidence type="ECO:0000256" key="2">
    <source>
        <dbReference type="SAM" id="MobiDB-lite"/>
    </source>
</evidence>
<dbReference type="CDD" id="cd18315">
    <property type="entry name" value="BTB_POZ_BAB-like"/>
    <property type="match status" value="1"/>
</dbReference>
<evidence type="ECO:0000259" key="3">
    <source>
        <dbReference type="PROSITE" id="PS50097"/>
    </source>
</evidence>
<gene>
    <name evidence="4" type="primary">bab2_3</name>
    <name evidence="4" type="ORF">AVEN_201296_1</name>
</gene>
<reference evidence="4 5" key="1">
    <citation type="journal article" date="2019" name="Sci. Rep.">
        <title>Orb-weaving spider Araneus ventricosus genome elucidates the spidroin gene catalogue.</title>
        <authorList>
            <person name="Kono N."/>
            <person name="Nakamura H."/>
            <person name="Ohtoshi R."/>
            <person name="Moran D.A.P."/>
            <person name="Shinohara A."/>
            <person name="Yoshida Y."/>
            <person name="Fujiwara M."/>
            <person name="Mori M."/>
            <person name="Tomita M."/>
            <person name="Arakawa K."/>
        </authorList>
    </citation>
    <scope>NUCLEOTIDE SEQUENCE [LARGE SCALE GENOMIC DNA]</scope>
</reference>
<dbReference type="SUPFAM" id="SSF54695">
    <property type="entry name" value="POZ domain"/>
    <property type="match status" value="1"/>
</dbReference>
<dbReference type="Pfam" id="PF00651">
    <property type="entry name" value="BTB"/>
    <property type="match status" value="1"/>
</dbReference>
<organism evidence="4 5">
    <name type="scientific">Araneus ventricosus</name>
    <name type="common">Orbweaver spider</name>
    <name type="synonym">Epeira ventricosa</name>
    <dbReference type="NCBI Taxonomy" id="182803"/>
    <lineage>
        <taxon>Eukaryota</taxon>
        <taxon>Metazoa</taxon>
        <taxon>Ecdysozoa</taxon>
        <taxon>Arthropoda</taxon>
        <taxon>Chelicerata</taxon>
        <taxon>Arachnida</taxon>
        <taxon>Araneae</taxon>
        <taxon>Araneomorphae</taxon>
        <taxon>Entelegynae</taxon>
        <taxon>Araneoidea</taxon>
        <taxon>Araneidae</taxon>
        <taxon>Araneus</taxon>
    </lineage>
</organism>
<feature type="region of interest" description="Disordered" evidence="2">
    <location>
        <begin position="123"/>
        <end position="154"/>
    </location>
</feature>
<keyword evidence="5" id="KW-1185">Reference proteome</keyword>
<dbReference type="GO" id="GO:0006357">
    <property type="term" value="P:regulation of transcription by RNA polymerase II"/>
    <property type="evidence" value="ECO:0007669"/>
    <property type="project" value="TreeGrafter"/>
</dbReference>
<feature type="compositionally biased region" description="Low complexity" evidence="2">
    <location>
        <begin position="134"/>
        <end position="143"/>
    </location>
</feature>
<dbReference type="InterPro" id="IPR000210">
    <property type="entry name" value="BTB/POZ_dom"/>
</dbReference>